<proteinExistence type="inferred from homology"/>
<keyword evidence="2 5" id="KW-0436">Ligase</keyword>
<protein>
    <submittedName>
        <fullName evidence="5">Long-chain-fatty-acid--CoA ligase</fullName>
        <ecNumber evidence="5">6.2.1.3</ecNumber>
    </submittedName>
</protein>
<dbReference type="OrthoDB" id="9762242at2"/>
<dbReference type="Pfam" id="PF13193">
    <property type="entry name" value="AMP-binding_C"/>
    <property type="match status" value="1"/>
</dbReference>
<name>A0A0D1A823_9LACO</name>
<gene>
    <name evidence="5" type="primary">fabD2</name>
    <name evidence="5" type="ORF">WDC_1502</name>
</gene>
<reference evidence="5 6" key="1">
    <citation type="submission" date="2013-08" db="EMBL/GenBank/DDBJ databases">
        <title>Lactobacillus wasatchii sp. WDC04, a late gas producing bacteria isolated from aged chedder cheese.</title>
        <authorList>
            <person name="Oberg C.J."/>
            <person name="Culumber M."/>
            <person name="McMahon D.J."/>
            <person name="Broadbent J.R."/>
            <person name="Oberg T.S."/>
            <person name="Ortaki F."/>
        </authorList>
    </citation>
    <scope>NUCLEOTIDE SEQUENCE [LARGE SCALE GENOMIC DNA]</scope>
    <source>
        <strain evidence="5 6">WDC04</strain>
    </source>
</reference>
<evidence type="ECO:0000256" key="2">
    <source>
        <dbReference type="ARBA" id="ARBA00022598"/>
    </source>
</evidence>
<dbReference type="SUPFAM" id="SSF56801">
    <property type="entry name" value="Acetyl-CoA synthetase-like"/>
    <property type="match status" value="1"/>
</dbReference>
<dbReference type="EMBL" id="AWTT01000040">
    <property type="protein sequence ID" value="KIS02916.1"/>
    <property type="molecule type" value="Genomic_DNA"/>
</dbReference>
<dbReference type="RefSeq" id="WP_044011208.1">
    <property type="nucleotide sequence ID" value="NZ_AWTT01000040.1"/>
</dbReference>
<evidence type="ECO:0000259" key="3">
    <source>
        <dbReference type="Pfam" id="PF00501"/>
    </source>
</evidence>
<dbReference type="InterPro" id="IPR045851">
    <property type="entry name" value="AMP-bd_C_sf"/>
</dbReference>
<dbReference type="PATRIC" id="fig|1335616.4.peg.1505"/>
<dbReference type="Pfam" id="PF00501">
    <property type="entry name" value="AMP-binding"/>
    <property type="match status" value="1"/>
</dbReference>
<dbReference type="Gene3D" id="3.40.50.12780">
    <property type="entry name" value="N-terminal domain of ligase-like"/>
    <property type="match status" value="1"/>
</dbReference>
<dbReference type="InterPro" id="IPR042099">
    <property type="entry name" value="ANL_N_sf"/>
</dbReference>
<dbReference type="EC" id="6.2.1.3" evidence="5"/>
<organism evidence="5 6">
    <name type="scientific">Paucilactobacillus wasatchensis</name>
    <dbReference type="NCBI Taxonomy" id="1335616"/>
    <lineage>
        <taxon>Bacteria</taxon>
        <taxon>Bacillati</taxon>
        <taxon>Bacillota</taxon>
        <taxon>Bacilli</taxon>
        <taxon>Lactobacillales</taxon>
        <taxon>Lactobacillaceae</taxon>
        <taxon>Paucilactobacillus</taxon>
    </lineage>
</organism>
<dbReference type="InterPro" id="IPR000873">
    <property type="entry name" value="AMP-dep_synth/lig_dom"/>
</dbReference>
<dbReference type="PANTHER" id="PTHR43201">
    <property type="entry name" value="ACYL-COA SYNTHETASE"/>
    <property type="match status" value="1"/>
</dbReference>
<evidence type="ECO:0000256" key="1">
    <source>
        <dbReference type="ARBA" id="ARBA00006432"/>
    </source>
</evidence>
<dbReference type="Gene3D" id="3.30.300.30">
    <property type="match status" value="1"/>
</dbReference>
<feature type="domain" description="AMP-dependent synthetase/ligase" evidence="3">
    <location>
        <begin position="21"/>
        <end position="368"/>
    </location>
</feature>
<evidence type="ECO:0000313" key="5">
    <source>
        <dbReference type="EMBL" id="KIS02916.1"/>
    </source>
</evidence>
<evidence type="ECO:0000259" key="4">
    <source>
        <dbReference type="Pfam" id="PF13193"/>
    </source>
</evidence>
<dbReference type="GO" id="GO:0004467">
    <property type="term" value="F:long-chain fatty acid-CoA ligase activity"/>
    <property type="evidence" value="ECO:0007669"/>
    <property type="project" value="UniProtKB-EC"/>
</dbReference>
<evidence type="ECO:0000313" key="6">
    <source>
        <dbReference type="Proteomes" id="UP000032279"/>
    </source>
</evidence>
<feature type="domain" description="AMP-binding enzyme C-terminal" evidence="4">
    <location>
        <begin position="416"/>
        <end position="494"/>
    </location>
</feature>
<dbReference type="STRING" id="1335616.WDC_1502"/>
<dbReference type="InterPro" id="IPR020845">
    <property type="entry name" value="AMP-binding_CS"/>
</dbReference>
<keyword evidence="6" id="KW-1185">Reference proteome</keyword>
<dbReference type="GO" id="GO:0031956">
    <property type="term" value="F:medium-chain fatty acid-CoA ligase activity"/>
    <property type="evidence" value="ECO:0007669"/>
    <property type="project" value="TreeGrafter"/>
</dbReference>
<sequence length="511" mass="56649">MTELTNKLTKQLINDQDRNLIKDETLGQWFTGRQLKKDVASLRQYFLNARVEKGDLVLVCLDNSAVYPVLMQALWEIGAVAHPVAATTPVAQLQAEFTEHDYALLIAKSQLADQIVNDAVLQRNDVILETTMQLPIFVNTLITDPRSFHSADEPDEDDLALILNTSGTTGKPKRVGLTHRLLINAAKHNIESHQMNHDDTAMIVMPMFHINAQVMSCLSTRLSGGRLLITGKFSASHFWQQVSDNDVTWVSVVPTIVSILLINDKANNAYAQLSDKIHLRFVRCSSFSLPESKFIAFQDRYNTQILEGYGMTETTSQCTLNPFGAQKIGSAGKPVGTELAILVDGQLQTSDTEIGEIVVRGDHVIADYMDSQPESFSNGWFLTGDLGYLDADGYLFVKGRSKDMINRGGEKVAPAEVQSVLSQLDFIAEVAVIGMPDDLYGEAVTAVVKPKDSLTDHEKLTQELQAFAQKNLAKFEQPTRVEFVDDFPRNPTGKVLRSKLKEELLQVPVGK</sequence>
<comment type="similarity">
    <text evidence="1">Belongs to the ATP-dependent AMP-binding enzyme family.</text>
</comment>
<dbReference type="PROSITE" id="PS00455">
    <property type="entry name" value="AMP_BINDING"/>
    <property type="match status" value="1"/>
</dbReference>
<dbReference type="AlphaFoldDB" id="A0A0D1A823"/>
<dbReference type="Proteomes" id="UP000032279">
    <property type="component" value="Unassembled WGS sequence"/>
</dbReference>
<accession>A0A0D1A823</accession>
<dbReference type="InterPro" id="IPR025110">
    <property type="entry name" value="AMP-bd_C"/>
</dbReference>
<comment type="caution">
    <text evidence="5">The sequence shown here is derived from an EMBL/GenBank/DDBJ whole genome shotgun (WGS) entry which is preliminary data.</text>
</comment>
<dbReference type="PANTHER" id="PTHR43201:SF5">
    <property type="entry name" value="MEDIUM-CHAIN ACYL-COA LIGASE ACSF2, MITOCHONDRIAL"/>
    <property type="match status" value="1"/>
</dbReference>